<evidence type="ECO:0000259" key="2">
    <source>
        <dbReference type="Pfam" id="PF01869"/>
    </source>
</evidence>
<evidence type="ECO:0000256" key="1">
    <source>
        <dbReference type="SAM" id="MobiDB-lite"/>
    </source>
</evidence>
<dbReference type="InterPro" id="IPR043129">
    <property type="entry name" value="ATPase_NBD"/>
</dbReference>
<dbReference type="CDD" id="cd24007">
    <property type="entry name" value="ASKHA_NBD_eukNAGK-like"/>
    <property type="match status" value="1"/>
</dbReference>
<keyword evidence="4" id="KW-1185">Reference proteome</keyword>
<sequence length="319" mass="32739">MSELVLGLDVGGTSTRALLADVEGRRLGEGRSGGGNPTSRGRKAAADNVYDAVHQALGSHEPKRVAAAVMGIAGVLALPEDTQETLFTPVWERAGLECGVDLVGDSVVAFSAGSPSPDGTVVIAGTGAVAIKVADYRMAKRSDGYGWFLGDRGSGIWLAREAVYAALRFADGTGAGGPLVESVTAALVDAGPRDVDTLIHRAMTGEPVGLSRLAPLVTAAAEVGDPIALDIAGRAAAELLSTVSAVRDTVETPIVLAGSLATADNAVSRGLRDGLARRFPAAPVRLGLDGAAGAAWLAARQLITDEPRLRRLHRRLLSD</sequence>
<protein>
    <submittedName>
        <fullName evidence="3">ATPase BadF/BadG/BcrA/BcrD type</fullName>
    </submittedName>
</protein>
<gene>
    <name evidence="3" type="ordered locus">Snas_2852</name>
</gene>
<dbReference type="Gene3D" id="3.30.420.40">
    <property type="match status" value="2"/>
</dbReference>
<dbReference type="eggNOG" id="COG2971">
    <property type="taxonomic scope" value="Bacteria"/>
</dbReference>
<dbReference type="Pfam" id="PF01869">
    <property type="entry name" value="BcrAD_BadFG"/>
    <property type="match status" value="1"/>
</dbReference>
<dbReference type="RefSeq" id="WP_013018098.1">
    <property type="nucleotide sequence ID" value="NC_013947.1"/>
</dbReference>
<name>D3Q8F3_STANL</name>
<reference evidence="3 4" key="1">
    <citation type="journal article" date="2009" name="Stand. Genomic Sci.">
        <title>Complete genome sequence of Stackebrandtia nassauensis type strain (LLR-40K-21).</title>
        <authorList>
            <person name="Munk C."/>
            <person name="Lapidus A."/>
            <person name="Copeland A."/>
            <person name="Jando M."/>
            <person name="Mayilraj S."/>
            <person name="Glavina Del Rio T."/>
            <person name="Nolan M."/>
            <person name="Chen F."/>
            <person name="Lucas S."/>
            <person name="Tice H."/>
            <person name="Cheng J.F."/>
            <person name="Han C."/>
            <person name="Detter J.C."/>
            <person name="Bruce D."/>
            <person name="Goodwin L."/>
            <person name="Chain P."/>
            <person name="Pitluck S."/>
            <person name="Goker M."/>
            <person name="Ovchinikova G."/>
            <person name="Pati A."/>
            <person name="Ivanova N."/>
            <person name="Mavromatis K."/>
            <person name="Chen A."/>
            <person name="Palaniappan K."/>
            <person name="Land M."/>
            <person name="Hauser L."/>
            <person name="Chang Y.J."/>
            <person name="Jeffries C.D."/>
            <person name="Bristow J."/>
            <person name="Eisen J.A."/>
            <person name="Markowitz V."/>
            <person name="Hugenholtz P."/>
            <person name="Kyrpides N.C."/>
            <person name="Klenk H.P."/>
        </authorList>
    </citation>
    <scope>NUCLEOTIDE SEQUENCE [LARGE SCALE GENOMIC DNA]</scope>
    <source>
        <strain evidence="4">DSM 44728 / CIP 108903 / NRRL B-16338 / NBRC 102104 / LLR-40K-21</strain>
    </source>
</reference>
<dbReference type="InterPro" id="IPR052519">
    <property type="entry name" value="Euk-type_GlcNAc_Kinase"/>
</dbReference>
<feature type="region of interest" description="Disordered" evidence="1">
    <location>
        <begin position="26"/>
        <end position="45"/>
    </location>
</feature>
<dbReference type="Proteomes" id="UP000000844">
    <property type="component" value="Chromosome"/>
</dbReference>
<dbReference type="HOGENOM" id="CLU_016274_3_0_11"/>
<dbReference type="PANTHER" id="PTHR43190:SF3">
    <property type="entry name" value="N-ACETYL-D-GLUCOSAMINE KINASE"/>
    <property type="match status" value="1"/>
</dbReference>
<evidence type="ECO:0000313" key="3">
    <source>
        <dbReference type="EMBL" id="ADD42527.1"/>
    </source>
</evidence>
<dbReference type="InterPro" id="IPR002731">
    <property type="entry name" value="ATPase_BadF"/>
</dbReference>
<dbReference type="SUPFAM" id="SSF53067">
    <property type="entry name" value="Actin-like ATPase domain"/>
    <property type="match status" value="2"/>
</dbReference>
<dbReference type="OrthoDB" id="8701357at2"/>
<dbReference type="KEGG" id="sna:Snas_2852"/>
<organism evidence="3 4">
    <name type="scientific">Stackebrandtia nassauensis (strain DSM 44728 / CIP 108903 / NRRL B-16338 / NBRC 102104 / LLR-40K-21)</name>
    <dbReference type="NCBI Taxonomy" id="446470"/>
    <lineage>
        <taxon>Bacteria</taxon>
        <taxon>Bacillati</taxon>
        <taxon>Actinomycetota</taxon>
        <taxon>Actinomycetes</taxon>
        <taxon>Glycomycetales</taxon>
        <taxon>Glycomycetaceae</taxon>
        <taxon>Stackebrandtia</taxon>
    </lineage>
</organism>
<dbReference type="STRING" id="446470.Snas_2852"/>
<proteinExistence type="predicted"/>
<feature type="domain" description="ATPase BadF/BadG/BcrA/BcrD type" evidence="2">
    <location>
        <begin position="6"/>
        <end position="298"/>
    </location>
</feature>
<accession>D3Q8F3</accession>
<dbReference type="PANTHER" id="PTHR43190">
    <property type="entry name" value="N-ACETYL-D-GLUCOSAMINE KINASE"/>
    <property type="match status" value="1"/>
</dbReference>
<dbReference type="EMBL" id="CP001778">
    <property type="protein sequence ID" value="ADD42527.1"/>
    <property type="molecule type" value="Genomic_DNA"/>
</dbReference>
<dbReference type="AlphaFoldDB" id="D3Q8F3"/>
<evidence type="ECO:0000313" key="4">
    <source>
        <dbReference type="Proteomes" id="UP000000844"/>
    </source>
</evidence>